<reference evidence="1" key="1">
    <citation type="journal article" date="2020" name="mSystems">
        <title>Genome- and Community-Level Interaction Insights into Carbon Utilization and Element Cycling Functions of Hydrothermarchaeota in Hydrothermal Sediment.</title>
        <authorList>
            <person name="Zhou Z."/>
            <person name="Liu Y."/>
            <person name="Xu W."/>
            <person name="Pan J."/>
            <person name="Luo Z.H."/>
            <person name="Li M."/>
        </authorList>
    </citation>
    <scope>NUCLEOTIDE SEQUENCE [LARGE SCALE GENOMIC DNA]</scope>
    <source>
        <strain evidence="1">HyVt-233</strain>
    </source>
</reference>
<proteinExistence type="predicted"/>
<protein>
    <submittedName>
        <fullName evidence="1">Uncharacterized protein</fullName>
    </submittedName>
</protein>
<dbReference type="Proteomes" id="UP000886289">
    <property type="component" value="Unassembled WGS sequence"/>
</dbReference>
<gene>
    <name evidence="1" type="ORF">ENG63_09785</name>
</gene>
<sequence>MLKRIICWIFGHKWNHPVIRFIRNRKVSYPVIYCVRCGKIKKSL</sequence>
<dbReference type="EMBL" id="DRBS01000359">
    <property type="protein sequence ID" value="HDD45131.1"/>
    <property type="molecule type" value="Genomic_DNA"/>
</dbReference>
<organism evidence="1">
    <name type="scientific">Desulfofervidus auxilii</name>
    <dbReference type="NCBI Taxonomy" id="1621989"/>
    <lineage>
        <taxon>Bacteria</taxon>
        <taxon>Pseudomonadati</taxon>
        <taxon>Thermodesulfobacteriota</taxon>
        <taxon>Candidatus Desulfofervidia</taxon>
        <taxon>Candidatus Desulfofervidales</taxon>
        <taxon>Candidatus Desulfofervidaceae</taxon>
        <taxon>Candidatus Desulfofervidus</taxon>
    </lineage>
</organism>
<evidence type="ECO:0000313" key="1">
    <source>
        <dbReference type="EMBL" id="HDD45131.1"/>
    </source>
</evidence>
<dbReference type="AlphaFoldDB" id="A0A7C0YAR7"/>
<comment type="caution">
    <text evidence="1">The sequence shown here is derived from an EMBL/GenBank/DDBJ whole genome shotgun (WGS) entry which is preliminary data.</text>
</comment>
<name>A0A7C0YAR7_DESA2</name>
<dbReference type="InterPro" id="IPR012455">
    <property type="entry name" value="DUF1660"/>
</dbReference>
<accession>A0A7C0YAR7</accession>
<dbReference type="Pfam" id="PF07874">
    <property type="entry name" value="DUF1660"/>
    <property type="match status" value="1"/>
</dbReference>